<feature type="region of interest" description="Disordered" evidence="1">
    <location>
        <begin position="449"/>
        <end position="476"/>
    </location>
</feature>
<dbReference type="EMBL" id="SKBM01000019">
    <property type="protein sequence ID" value="TCZ57257.1"/>
    <property type="molecule type" value="Genomic_DNA"/>
</dbReference>
<name>A0A4R4DD30_9PROT</name>
<dbReference type="SMART" id="SM00028">
    <property type="entry name" value="TPR"/>
    <property type="match status" value="3"/>
</dbReference>
<dbReference type="RefSeq" id="WP_132292625.1">
    <property type="nucleotide sequence ID" value="NZ_SKBM01000019.1"/>
</dbReference>
<feature type="compositionally biased region" description="Low complexity" evidence="1">
    <location>
        <begin position="458"/>
        <end position="476"/>
    </location>
</feature>
<sequence length="505" mass="53712">MDIIYEDEALQVVRQPGASPFTLITFADLTPRPNGRWFWGGGIAARLGLDAIGVVAKAENWYPVASVERAAEAVRAAAQPVRVGYGYSMGAHAVLKHGRRLALTHALAVAPQDSIDPAVVPEDRRFHRFFRPALHAGMEIGAADVAPWTAVVADPWDVEDAPHLRRLVALPAVVPVPTPFLGHYAIWLLASTPAIEAALQRVLARDAAGLQAVLRARRHRSVVHAARLGVAALARGHAGMGERMLHRAARLGAAEAALVGWRAEARVLRAPRIADRIARLEEAGRPEAARAVVDAWIPQAGDAGLLAMQGHRLIGRGHAARSEPLFRAALALDPRLALAHIGLSHALAAQGQFGPALDHAETGLSLDPAEAGGLAWVGILLLRLGQPVAAEARLRAALEMEPRTADAYLGLSQIRAAEDRPEAARAMVEQGLRLLPGHPALLRQADSLRQAPPESVAARDNPAPAPPRAARLPAPEAADRSWRQRLLAAMLAGTLLALAGTLLGW</sequence>
<dbReference type="OrthoDB" id="7247356at2"/>
<dbReference type="InterPro" id="IPR019734">
    <property type="entry name" value="TPR_rpt"/>
</dbReference>
<accession>A0A4R4DD30</accession>
<keyword evidence="3" id="KW-1185">Reference proteome</keyword>
<dbReference type="InterPro" id="IPR011990">
    <property type="entry name" value="TPR-like_helical_dom_sf"/>
</dbReference>
<comment type="caution">
    <text evidence="2">The sequence shown here is derived from an EMBL/GenBank/DDBJ whole genome shotgun (WGS) entry which is preliminary data.</text>
</comment>
<dbReference type="AlphaFoldDB" id="A0A4R4DD30"/>
<dbReference type="Pfam" id="PF14559">
    <property type="entry name" value="TPR_19"/>
    <property type="match status" value="1"/>
</dbReference>
<evidence type="ECO:0000256" key="1">
    <source>
        <dbReference type="SAM" id="MobiDB-lite"/>
    </source>
</evidence>
<evidence type="ECO:0000313" key="2">
    <source>
        <dbReference type="EMBL" id="TCZ57257.1"/>
    </source>
</evidence>
<dbReference type="Proteomes" id="UP000295023">
    <property type="component" value="Unassembled WGS sequence"/>
</dbReference>
<proteinExistence type="predicted"/>
<protein>
    <submittedName>
        <fullName evidence="2">Tetratricopeptide repeat protein</fullName>
    </submittedName>
</protein>
<dbReference type="Gene3D" id="1.25.40.10">
    <property type="entry name" value="Tetratricopeptide repeat domain"/>
    <property type="match status" value="1"/>
</dbReference>
<evidence type="ECO:0000313" key="3">
    <source>
        <dbReference type="Proteomes" id="UP000295023"/>
    </source>
</evidence>
<reference evidence="2 3" key="1">
    <citation type="submission" date="2019-03" db="EMBL/GenBank/DDBJ databases">
        <title>Paracraurococcus aquatilis NE82 genome sequence.</title>
        <authorList>
            <person name="Zhao Y."/>
            <person name="Du Z."/>
        </authorList>
    </citation>
    <scope>NUCLEOTIDE SEQUENCE [LARGE SCALE GENOMIC DNA]</scope>
    <source>
        <strain evidence="2 3">NE82</strain>
    </source>
</reference>
<gene>
    <name evidence="2" type="ORF">EXY23_18145</name>
</gene>
<dbReference type="SUPFAM" id="SSF48452">
    <property type="entry name" value="TPR-like"/>
    <property type="match status" value="1"/>
</dbReference>
<organism evidence="2 3">
    <name type="scientific">Roseicella aquatilis</name>
    <dbReference type="NCBI Taxonomy" id="2527868"/>
    <lineage>
        <taxon>Bacteria</taxon>
        <taxon>Pseudomonadati</taxon>
        <taxon>Pseudomonadota</taxon>
        <taxon>Alphaproteobacteria</taxon>
        <taxon>Acetobacterales</taxon>
        <taxon>Roseomonadaceae</taxon>
        <taxon>Roseicella</taxon>
    </lineage>
</organism>